<feature type="transmembrane region" description="Helical" evidence="5">
    <location>
        <begin position="281"/>
        <end position="300"/>
    </location>
</feature>
<name>A0A1X0R277_RHIZD</name>
<dbReference type="AlphaFoldDB" id="A0A1X0R277"/>
<evidence type="ECO:0000256" key="2">
    <source>
        <dbReference type="ARBA" id="ARBA00022692"/>
    </source>
</evidence>
<dbReference type="OrthoDB" id="410267at2759"/>
<feature type="transmembrane region" description="Helical" evidence="5">
    <location>
        <begin position="134"/>
        <end position="158"/>
    </location>
</feature>
<dbReference type="Proteomes" id="UP000242414">
    <property type="component" value="Unassembled WGS sequence"/>
</dbReference>
<protein>
    <submittedName>
        <fullName evidence="7">MFS general substrate transporter</fullName>
    </submittedName>
</protein>
<evidence type="ECO:0000256" key="6">
    <source>
        <dbReference type="SAM" id="SignalP"/>
    </source>
</evidence>
<dbReference type="InterPro" id="IPR011701">
    <property type="entry name" value="MFS"/>
</dbReference>
<feature type="chain" id="PRO_5010876300" evidence="6">
    <location>
        <begin position="24"/>
        <end position="494"/>
    </location>
</feature>
<dbReference type="Pfam" id="PF07690">
    <property type="entry name" value="MFS_1"/>
    <property type="match status" value="1"/>
</dbReference>
<feature type="transmembrane region" description="Helical" evidence="5">
    <location>
        <begin position="178"/>
        <end position="197"/>
    </location>
</feature>
<dbReference type="GO" id="GO:0022857">
    <property type="term" value="F:transmembrane transporter activity"/>
    <property type="evidence" value="ECO:0007669"/>
    <property type="project" value="InterPro"/>
</dbReference>
<dbReference type="Gene3D" id="1.20.1250.20">
    <property type="entry name" value="MFS general substrate transporter like domains"/>
    <property type="match status" value="2"/>
</dbReference>
<keyword evidence="4 5" id="KW-0472">Membrane</keyword>
<feature type="transmembrane region" description="Helical" evidence="5">
    <location>
        <begin position="101"/>
        <end position="122"/>
    </location>
</feature>
<comment type="subcellular location">
    <subcellularLocation>
        <location evidence="1">Membrane</location>
        <topology evidence="1">Multi-pass membrane protein</topology>
    </subcellularLocation>
</comment>
<evidence type="ECO:0000256" key="4">
    <source>
        <dbReference type="ARBA" id="ARBA00023136"/>
    </source>
</evidence>
<dbReference type="InterPro" id="IPR036259">
    <property type="entry name" value="MFS_trans_sf"/>
</dbReference>
<feature type="transmembrane region" description="Helical" evidence="5">
    <location>
        <begin position="419"/>
        <end position="441"/>
    </location>
</feature>
<evidence type="ECO:0000313" key="7">
    <source>
        <dbReference type="EMBL" id="ORE06119.1"/>
    </source>
</evidence>
<feature type="transmembrane region" description="Helical" evidence="5">
    <location>
        <begin position="326"/>
        <end position="346"/>
    </location>
</feature>
<keyword evidence="3 5" id="KW-1133">Transmembrane helix</keyword>
<dbReference type="GO" id="GO:0016020">
    <property type="term" value="C:membrane"/>
    <property type="evidence" value="ECO:0007669"/>
    <property type="project" value="UniProtKB-SubCell"/>
</dbReference>
<feature type="transmembrane region" description="Helical" evidence="5">
    <location>
        <begin position="75"/>
        <end position="95"/>
    </location>
</feature>
<dbReference type="PANTHER" id="PTHR21576">
    <property type="entry name" value="UNCHARACTERIZED NODULIN-LIKE PROTEIN"/>
    <property type="match status" value="1"/>
</dbReference>
<dbReference type="SUPFAM" id="SSF103473">
    <property type="entry name" value="MFS general substrate transporter"/>
    <property type="match status" value="1"/>
</dbReference>
<evidence type="ECO:0000256" key="5">
    <source>
        <dbReference type="SAM" id="Phobius"/>
    </source>
</evidence>
<feature type="transmembrane region" description="Helical" evidence="5">
    <location>
        <begin position="358"/>
        <end position="379"/>
    </location>
</feature>
<sequence>MNNRNIILAASFLTALLVANVSGPQYVYPTFGPSLANRFHWSSIENSVVGTSVFVGVSFSGPLCAYLVENYGFRITLAISALITSICTFLLAATYQDRLPSSYLLCAFYLICMGAASAAAYICTLDSQAYNFKLYRGMSMGLTSASLGISGLVFSQINDKLFKPKGDQDGHDNSTFEFLIFFGCTAAAVTFLGSFILGPIEHTKHKLPLTEQQPLVASNSANYASTADSVYSFSTSSTQYEEEAQDAKGVPSKNVINYPKNIQIDDEEINLSGLIVFLDPIGFSLCLSLLIILGLGYVYLTNIGGLLISLSADHLTPNEAQHLRNLHISIFSVSNCVSRAVFGTLSDVFQRRIGIHRMWFIWFAAVGLMTSMVSLPISVSSDKDLMTYSVAIAIVYGIVFAIAPAIISEFGIKTFARNWGWMLCAPAIGSQLFNLVFGIVYDRELSRQGGQVCHGMACFRNTFITGAIAAGLCLFIITSAIYRKGIYRFQSTSN</sequence>
<evidence type="ECO:0000256" key="3">
    <source>
        <dbReference type="ARBA" id="ARBA00022989"/>
    </source>
</evidence>
<keyword evidence="2 5" id="KW-0812">Transmembrane</keyword>
<dbReference type="EMBL" id="KV921929">
    <property type="protein sequence ID" value="ORE06119.1"/>
    <property type="molecule type" value="Genomic_DNA"/>
</dbReference>
<dbReference type="PANTHER" id="PTHR21576:SF158">
    <property type="entry name" value="RIBOSOMAL RNA-PROCESSING PROTEIN 12-LIKE CONSERVED DOMAIN-CONTAINING PROTEIN"/>
    <property type="match status" value="1"/>
</dbReference>
<evidence type="ECO:0000256" key="1">
    <source>
        <dbReference type="ARBA" id="ARBA00004141"/>
    </source>
</evidence>
<feature type="transmembrane region" description="Helical" evidence="5">
    <location>
        <begin position="461"/>
        <end position="482"/>
    </location>
</feature>
<feature type="transmembrane region" description="Helical" evidence="5">
    <location>
        <begin position="48"/>
        <end position="68"/>
    </location>
</feature>
<accession>A0A1X0R277</accession>
<feature type="transmembrane region" description="Helical" evidence="5">
    <location>
        <begin position="385"/>
        <end position="407"/>
    </location>
</feature>
<organism evidence="7">
    <name type="scientific">Rhizopus microsporus var. microsporus</name>
    <dbReference type="NCBI Taxonomy" id="86635"/>
    <lineage>
        <taxon>Eukaryota</taxon>
        <taxon>Fungi</taxon>
        <taxon>Fungi incertae sedis</taxon>
        <taxon>Mucoromycota</taxon>
        <taxon>Mucoromycotina</taxon>
        <taxon>Mucoromycetes</taxon>
        <taxon>Mucorales</taxon>
        <taxon>Mucorineae</taxon>
        <taxon>Rhizopodaceae</taxon>
        <taxon>Rhizopus</taxon>
    </lineage>
</organism>
<dbReference type="VEuPathDB" id="FungiDB:BCV72DRAFT_336104"/>
<gene>
    <name evidence="7" type="ORF">BCV72DRAFT_336104</name>
</gene>
<reference evidence="7" key="1">
    <citation type="journal article" date="2016" name="Proc. Natl. Acad. Sci. U.S.A.">
        <title>Lipid metabolic changes in an early divergent fungus govern the establishment of a mutualistic symbiosis with endobacteria.</title>
        <authorList>
            <person name="Lastovetsky O.A."/>
            <person name="Gaspar M.L."/>
            <person name="Mondo S.J."/>
            <person name="LaButti K.M."/>
            <person name="Sandor L."/>
            <person name="Grigoriev I.V."/>
            <person name="Henry S.A."/>
            <person name="Pawlowska T.E."/>
        </authorList>
    </citation>
    <scope>NUCLEOTIDE SEQUENCE [LARGE SCALE GENOMIC DNA]</scope>
    <source>
        <strain evidence="7">ATCC 52814</strain>
    </source>
</reference>
<feature type="signal peptide" evidence="6">
    <location>
        <begin position="1"/>
        <end position="23"/>
    </location>
</feature>
<keyword evidence="6" id="KW-0732">Signal</keyword>
<proteinExistence type="predicted"/>